<dbReference type="Pfam" id="PF01510">
    <property type="entry name" value="Amidase_2"/>
    <property type="match status" value="1"/>
</dbReference>
<comment type="catalytic activity">
    <reaction evidence="1">
        <text>Hydrolyzes the link between N-acetylmuramoyl residues and L-amino acid residues in certain cell-wall glycopeptides.</text>
        <dbReference type="EC" id="3.5.1.28"/>
    </reaction>
</comment>
<keyword evidence="4" id="KW-0961">Cell wall biogenesis/degradation</keyword>
<keyword evidence="7" id="KW-1185">Reference proteome</keyword>
<dbReference type="GO" id="GO:0009253">
    <property type="term" value="P:peptidoglycan catabolic process"/>
    <property type="evidence" value="ECO:0007669"/>
    <property type="project" value="InterPro"/>
</dbReference>
<protein>
    <recommendedName>
        <fullName evidence="2">N-acetylmuramoyl-L-alanine amidase</fullName>
        <ecNumber evidence="2">3.5.1.28</ecNumber>
    </recommendedName>
</protein>
<name>A0A1X6YD74_9RHOB</name>
<dbReference type="InterPro" id="IPR051206">
    <property type="entry name" value="NAMLAA_amidase_2"/>
</dbReference>
<dbReference type="PANTHER" id="PTHR30417:SF1">
    <property type="entry name" value="N-ACETYLMURAMOYL-L-ALANINE AMIDASE AMID"/>
    <property type="match status" value="1"/>
</dbReference>
<sequence length="251" mass="27443">MAMAMPVAGIRARSARLSVADPEKPVWHPSPNFGPRRDGAEPDLIVLHYTGMDCALSALDRLCDPEAEVSAHYLICEDGRVLQMVAEDMRAWHAGAGQWGDVTDVNSRSIGIELVNTGTQPFAEPQVGALETLMRGLMARLGIPPERVIAHSDMAPIRKSDPGPRFDWRRLALQGLSIWPRPVAPAEDFLDAARRFGYAVAESNTDAVAAILPAFRLRFRPWASGALDDTDRALMADLAARFPVDRAPRDA</sequence>
<dbReference type="GO" id="GO:0019867">
    <property type="term" value="C:outer membrane"/>
    <property type="evidence" value="ECO:0007669"/>
    <property type="project" value="TreeGrafter"/>
</dbReference>
<evidence type="ECO:0000256" key="2">
    <source>
        <dbReference type="ARBA" id="ARBA00011901"/>
    </source>
</evidence>
<dbReference type="GO" id="GO:0008745">
    <property type="term" value="F:N-acetylmuramoyl-L-alanine amidase activity"/>
    <property type="evidence" value="ECO:0007669"/>
    <property type="project" value="UniProtKB-EC"/>
</dbReference>
<evidence type="ECO:0000256" key="3">
    <source>
        <dbReference type="ARBA" id="ARBA00022801"/>
    </source>
</evidence>
<dbReference type="AlphaFoldDB" id="A0A1X6YD74"/>
<evidence type="ECO:0000313" key="7">
    <source>
        <dbReference type="Proteomes" id="UP000193207"/>
    </source>
</evidence>
<dbReference type="SUPFAM" id="SSF55846">
    <property type="entry name" value="N-acetylmuramoyl-L-alanine amidase-like"/>
    <property type="match status" value="1"/>
</dbReference>
<evidence type="ECO:0000259" key="5">
    <source>
        <dbReference type="SMART" id="SM00644"/>
    </source>
</evidence>
<reference evidence="6 7" key="1">
    <citation type="submission" date="2017-03" db="EMBL/GenBank/DDBJ databases">
        <authorList>
            <person name="Afonso C.L."/>
            <person name="Miller P.J."/>
            <person name="Scott M.A."/>
            <person name="Spackman E."/>
            <person name="Goraichik I."/>
            <person name="Dimitrov K.M."/>
            <person name="Suarez D.L."/>
            <person name="Swayne D.E."/>
        </authorList>
    </citation>
    <scope>NUCLEOTIDE SEQUENCE [LARGE SCALE GENOMIC DNA]</scope>
    <source>
        <strain evidence="6 7">CECT 8110</strain>
    </source>
</reference>
<keyword evidence="3 6" id="KW-0378">Hydrolase</keyword>
<dbReference type="EMBL" id="FWFU01000001">
    <property type="protein sequence ID" value="SLN17350.1"/>
    <property type="molecule type" value="Genomic_DNA"/>
</dbReference>
<evidence type="ECO:0000313" key="6">
    <source>
        <dbReference type="EMBL" id="SLN17350.1"/>
    </source>
</evidence>
<evidence type="ECO:0000256" key="4">
    <source>
        <dbReference type="ARBA" id="ARBA00023316"/>
    </source>
</evidence>
<dbReference type="OrthoDB" id="9794842at2"/>
<dbReference type="SMART" id="SM00644">
    <property type="entry name" value="Ami_2"/>
    <property type="match status" value="1"/>
</dbReference>
<proteinExistence type="predicted"/>
<organism evidence="6 7">
    <name type="scientific">Roseovarius halotolerans</name>
    <dbReference type="NCBI Taxonomy" id="505353"/>
    <lineage>
        <taxon>Bacteria</taxon>
        <taxon>Pseudomonadati</taxon>
        <taxon>Pseudomonadota</taxon>
        <taxon>Alphaproteobacteria</taxon>
        <taxon>Rhodobacterales</taxon>
        <taxon>Roseobacteraceae</taxon>
        <taxon>Roseovarius</taxon>
    </lineage>
</organism>
<gene>
    <name evidence="6" type="primary">amiD</name>
    <name evidence="6" type="ORF">ROH8110_00495</name>
</gene>
<dbReference type="Proteomes" id="UP000193207">
    <property type="component" value="Unassembled WGS sequence"/>
</dbReference>
<dbReference type="Gene3D" id="3.40.80.10">
    <property type="entry name" value="Peptidoglycan recognition protein-like"/>
    <property type="match status" value="1"/>
</dbReference>
<dbReference type="GO" id="GO:0071555">
    <property type="term" value="P:cell wall organization"/>
    <property type="evidence" value="ECO:0007669"/>
    <property type="project" value="UniProtKB-KW"/>
</dbReference>
<dbReference type="InterPro" id="IPR002502">
    <property type="entry name" value="Amidase_domain"/>
</dbReference>
<dbReference type="EC" id="3.5.1.28" evidence="2"/>
<accession>A0A1X6YD74</accession>
<dbReference type="PANTHER" id="PTHR30417">
    <property type="entry name" value="N-ACETYLMURAMOYL-L-ALANINE AMIDASE AMID"/>
    <property type="match status" value="1"/>
</dbReference>
<dbReference type="GO" id="GO:0009254">
    <property type="term" value="P:peptidoglycan turnover"/>
    <property type="evidence" value="ECO:0007669"/>
    <property type="project" value="TreeGrafter"/>
</dbReference>
<dbReference type="InterPro" id="IPR036505">
    <property type="entry name" value="Amidase/PGRP_sf"/>
</dbReference>
<evidence type="ECO:0000256" key="1">
    <source>
        <dbReference type="ARBA" id="ARBA00001561"/>
    </source>
</evidence>
<dbReference type="CDD" id="cd06583">
    <property type="entry name" value="PGRP"/>
    <property type="match status" value="1"/>
</dbReference>
<feature type="domain" description="N-acetylmuramoyl-L-alanine amidase" evidence="5">
    <location>
        <begin position="30"/>
        <end position="163"/>
    </location>
</feature>